<dbReference type="Proteomes" id="UP000029050">
    <property type="component" value="Unassembled WGS sequence"/>
</dbReference>
<evidence type="ECO:0000313" key="3">
    <source>
        <dbReference type="Proteomes" id="UP000029050"/>
    </source>
</evidence>
<dbReference type="EMBL" id="JGZI01000010">
    <property type="protein sequence ID" value="KFI81425.1"/>
    <property type="molecule type" value="Genomic_DNA"/>
</dbReference>
<reference evidence="2 3" key="1">
    <citation type="submission" date="2014-03" db="EMBL/GenBank/DDBJ databases">
        <title>Genomics of Bifidobacteria.</title>
        <authorList>
            <person name="Ventura M."/>
            <person name="Milani C."/>
            <person name="Lugli G.A."/>
        </authorList>
    </citation>
    <scope>NUCLEOTIDE SEQUENCE [LARGE SCALE GENOMIC DNA]</scope>
    <source>
        <strain evidence="2 3">LMG 21775</strain>
    </source>
</reference>
<name>A0A087CDS5_9BIFI</name>
<feature type="region of interest" description="Disordered" evidence="1">
    <location>
        <begin position="1"/>
        <end position="23"/>
    </location>
</feature>
<comment type="caution">
    <text evidence="2">The sequence shown here is derived from an EMBL/GenBank/DDBJ whole genome shotgun (WGS) entry which is preliminary data.</text>
</comment>
<organism evidence="2 3">
    <name type="scientific">Bifidobacterium psychraerophilum</name>
    <dbReference type="NCBI Taxonomy" id="218140"/>
    <lineage>
        <taxon>Bacteria</taxon>
        <taxon>Bacillati</taxon>
        <taxon>Actinomycetota</taxon>
        <taxon>Actinomycetes</taxon>
        <taxon>Bifidobacteriales</taxon>
        <taxon>Bifidobacteriaceae</taxon>
        <taxon>Bifidobacterium</taxon>
    </lineage>
</organism>
<dbReference type="AlphaFoldDB" id="A0A087CDS5"/>
<dbReference type="STRING" id="218140.BPSY_1833"/>
<evidence type="ECO:0000256" key="1">
    <source>
        <dbReference type="SAM" id="MobiDB-lite"/>
    </source>
</evidence>
<keyword evidence="2" id="KW-0378">Hydrolase</keyword>
<dbReference type="GO" id="GO:0016787">
    <property type="term" value="F:hydrolase activity"/>
    <property type="evidence" value="ECO:0007669"/>
    <property type="project" value="UniProtKB-KW"/>
</dbReference>
<proteinExistence type="predicted"/>
<gene>
    <name evidence="2" type="ORF">BPSY_1833</name>
</gene>
<dbReference type="eggNOG" id="ENOG5031Y4U">
    <property type="taxonomic scope" value="Bacteria"/>
</dbReference>
<evidence type="ECO:0000313" key="2">
    <source>
        <dbReference type="EMBL" id="KFI81425.1"/>
    </source>
</evidence>
<accession>A0A087CDS5</accession>
<protein>
    <submittedName>
        <fullName evidence="2">Alpha/beta hydrolase fold protein</fullName>
    </submittedName>
</protein>
<keyword evidence="3" id="KW-1185">Reference proteome</keyword>
<sequence>MKRDEQRVHRAHTAPCQEPCARSCTGPSVPEEAVDPLPVALGLDQMDDYRQQFRDMRRQCGGREAVEHWSGTLLDGWLSWIAYEEGRERPSLDDASWVAHLIVGINEVLSIRDALILTLLTGYGTGEGKAEGQVMTRRMLVDIAAQPHSSEHARVMSDTLNRVFHTPQSPQAQSRCRRGLVLLKAICASVPEECRVQALAMIAYISWWLGEAGARAHALKALELDERCTLAAIVICALEQNIHPNGFRS</sequence>